<accession>A0ABM4W309</accession>
<reference evidence="3" key="1">
    <citation type="submission" date="2025-08" db="UniProtKB">
        <authorList>
            <consortium name="RefSeq"/>
        </authorList>
    </citation>
    <scope>IDENTIFICATION</scope>
    <source>
        <tissue evidence="3">Leaves</tissue>
    </source>
</reference>
<protein>
    <recommendedName>
        <fullName evidence="4">Endonuclease/exonuclease/phosphatase domain-containing protein</fullName>
    </recommendedName>
</protein>
<dbReference type="PANTHER" id="PTHR35218">
    <property type="entry name" value="RNASE H DOMAIN-CONTAINING PROTEIN"/>
    <property type="match status" value="1"/>
</dbReference>
<evidence type="ECO:0000313" key="2">
    <source>
        <dbReference type="Proteomes" id="UP001652660"/>
    </source>
</evidence>
<dbReference type="Gene3D" id="3.60.10.10">
    <property type="entry name" value="Endonuclease/exonuclease/phosphatase"/>
    <property type="match status" value="1"/>
</dbReference>
<proteinExistence type="predicted"/>
<sequence>MKALVWNCQGAGSPLTIPQLREACNLLSPNLVFLCETKNRKIFMEKLQKQLRFEESVMVESMNKAGGMAVMWSNEVQVMDVVTTAFTVEVHIMESEANVDWWFIGIYASTDDQIRRNQWEVIERRKGKPWTWSNQWTQEGEIIQRLDRALGSSAWSQHFDRATVKHIENFGSDHSMIFLDANPLREKRKKRFIFDKRWLKKEGVEEVVKQAWNSPHSGSRMYKVHRKIATCKVEILKWRNQFQGNARKNIDKVKKQLEELKDTDCQDKKRRNKMLKRQLKEAYEEEEMFWSQKSRVQWLKEGDRNTHFFHLV</sequence>
<dbReference type="InterPro" id="IPR036691">
    <property type="entry name" value="Endo/exonu/phosph_ase_sf"/>
</dbReference>
<organism evidence="2 3">
    <name type="scientific">Coffea arabica</name>
    <name type="common">Arabian coffee</name>
    <dbReference type="NCBI Taxonomy" id="13443"/>
    <lineage>
        <taxon>Eukaryota</taxon>
        <taxon>Viridiplantae</taxon>
        <taxon>Streptophyta</taxon>
        <taxon>Embryophyta</taxon>
        <taxon>Tracheophyta</taxon>
        <taxon>Spermatophyta</taxon>
        <taxon>Magnoliopsida</taxon>
        <taxon>eudicotyledons</taxon>
        <taxon>Gunneridae</taxon>
        <taxon>Pentapetalae</taxon>
        <taxon>asterids</taxon>
        <taxon>lamiids</taxon>
        <taxon>Gentianales</taxon>
        <taxon>Rubiaceae</taxon>
        <taxon>Ixoroideae</taxon>
        <taxon>Gardenieae complex</taxon>
        <taxon>Bertiereae - Coffeeae clade</taxon>
        <taxon>Coffeeae</taxon>
        <taxon>Coffea</taxon>
    </lineage>
</organism>
<evidence type="ECO:0000256" key="1">
    <source>
        <dbReference type="SAM" id="Coils"/>
    </source>
</evidence>
<feature type="coiled-coil region" evidence="1">
    <location>
        <begin position="243"/>
        <end position="285"/>
    </location>
</feature>
<dbReference type="GeneID" id="140016530"/>
<gene>
    <name evidence="3" type="primary">LOC140016530</name>
</gene>
<name>A0ABM4W309_COFAR</name>
<dbReference type="SUPFAM" id="SSF56219">
    <property type="entry name" value="DNase I-like"/>
    <property type="match status" value="1"/>
</dbReference>
<evidence type="ECO:0008006" key="4">
    <source>
        <dbReference type="Google" id="ProtNLM"/>
    </source>
</evidence>
<evidence type="ECO:0000313" key="3">
    <source>
        <dbReference type="RefSeq" id="XP_071926170.1"/>
    </source>
</evidence>
<keyword evidence="2" id="KW-1185">Reference proteome</keyword>
<keyword evidence="1" id="KW-0175">Coiled coil</keyword>
<dbReference type="RefSeq" id="XP_071926170.1">
    <property type="nucleotide sequence ID" value="XM_072070069.1"/>
</dbReference>
<dbReference type="Proteomes" id="UP001652660">
    <property type="component" value="Chromosome 11c"/>
</dbReference>
<dbReference type="PANTHER" id="PTHR35218:SF9">
    <property type="entry name" value="ENDONUCLEASE_EXONUCLEASE_PHOSPHATASE DOMAIN-CONTAINING PROTEIN"/>
    <property type="match status" value="1"/>
</dbReference>